<dbReference type="RefSeq" id="WP_093610387.1">
    <property type="nucleotide sequence ID" value="NZ_FNFF01000005.1"/>
</dbReference>
<protein>
    <submittedName>
        <fullName evidence="3">Uncharacterized protein</fullName>
    </submittedName>
</protein>
<evidence type="ECO:0000313" key="4">
    <source>
        <dbReference type="Proteomes" id="UP000199155"/>
    </source>
</evidence>
<organism evidence="3 4">
    <name type="scientific">Streptomyces indicus</name>
    <dbReference type="NCBI Taxonomy" id="417292"/>
    <lineage>
        <taxon>Bacteria</taxon>
        <taxon>Bacillati</taxon>
        <taxon>Actinomycetota</taxon>
        <taxon>Actinomycetes</taxon>
        <taxon>Kitasatosporales</taxon>
        <taxon>Streptomycetaceae</taxon>
        <taxon>Streptomyces</taxon>
    </lineage>
</organism>
<feature type="region of interest" description="Disordered" evidence="1">
    <location>
        <begin position="26"/>
        <end position="62"/>
    </location>
</feature>
<proteinExistence type="predicted"/>
<evidence type="ECO:0000256" key="2">
    <source>
        <dbReference type="SAM" id="SignalP"/>
    </source>
</evidence>
<dbReference type="Proteomes" id="UP000199155">
    <property type="component" value="Unassembled WGS sequence"/>
</dbReference>
<dbReference type="OrthoDB" id="3692307at2"/>
<keyword evidence="2" id="KW-0732">Signal</keyword>
<accession>A0A1G8ZXB5</accession>
<name>A0A1G8ZXB5_9ACTN</name>
<feature type="chain" id="PRO_5038882913" evidence="2">
    <location>
        <begin position="21"/>
        <end position="145"/>
    </location>
</feature>
<evidence type="ECO:0000313" key="3">
    <source>
        <dbReference type="EMBL" id="SDK18760.1"/>
    </source>
</evidence>
<keyword evidence="4" id="KW-1185">Reference proteome</keyword>
<dbReference type="AlphaFoldDB" id="A0A1G8ZXB5"/>
<sequence length="145" mass="15323">MTYTRHIAAFLLPAALLLTACGESGPEQVTGPLSGSEATLPARDAGDLEGGDGVRGPEKAEQGTWYPHDFFSHCGLHGTEFAGRSWVLRTLRTDLESPVEGGGEAEGQNVLAGYIQLESPDVAVFVSSELPPVELRPGKPTFACK</sequence>
<dbReference type="STRING" id="417292.SAMN05421806_105202"/>
<dbReference type="EMBL" id="FNFF01000005">
    <property type="protein sequence ID" value="SDK18760.1"/>
    <property type="molecule type" value="Genomic_DNA"/>
</dbReference>
<reference evidence="3 4" key="1">
    <citation type="submission" date="2016-10" db="EMBL/GenBank/DDBJ databases">
        <authorList>
            <person name="de Groot N.N."/>
        </authorList>
    </citation>
    <scope>NUCLEOTIDE SEQUENCE [LARGE SCALE GENOMIC DNA]</scope>
    <source>
        <strain evidence="3 4">CGMCC 4.5727</strain>
    </source>
</reference>
<gene>
    <name evidence="3" type="ORF">SAMN05421806_105202</name>
</gene>
<dbReference type="PROSITE" id="PS51257">
    <property type="entry name" value="PROKAR_LIPOPROTEIN"/>
    <property type="match status" value="1"/>
</dbReference>
<feature type="signal peptide" evidence="2">
    <location>
        <begin position="1"/>
        <end position="20"/>
    </location>
</feature>
<evidence type="ECO:0000256" key="1">
    <source>
        <dbReference type="SAM" id="MobiDB-lite"/>
    </source>
</evidence>